<dbReference type="PANTHER" id="PTHR12121:SF36">
    <property type="entry name" value="ENDONUCLEASE_EXONUCLEASE_PHOSPHATASE DOMAIN-CONTAINING PROTEIN"/>
    <property type="match status" value="1"/>
</dbReference>
<proteinExistence type="predicted"/>
<evidence type="ECO:0000313" key="2">
    <source>
        <dbReference type="EMBL" id="GMI50574.1"/>
    </source>
</evidence>
<dbReference type="InterPro" id="IPR050410">
    <property type="entry name" value="CCR4/nocturin_mRNA_transcr"/>
</dbReference>
<feature type="domain" description="Endonuclease/exonuclease/phosphatase" evidence="1">
    <location>
        <begin position="26"/>
        <end position="429"/>
    </location>
</feature>
<name>A0ABQ6N9X8_9STRA</name>
<reference evidence="2 3" key="1">
    <citation type="journal article" date="2023" name="Commun. Biol.">
        <title>Genome analysis of Parmales, the sister group of diatoms, reveals the evolutionary specialization of diatoms from phago-mixotrophs to photoautotrophs.</title>
        <authorList>
            <person name="Ban H."/>
            <person name="Sato S."/>
            <person name="Yoshikawa S."/>
            <person name="Yamada K."/>
            <person name="Nakamura Y."/>
            <person name="Ichinomiya M."/>
            <person name="Sato N."/>
            <person name="Blanc-Mathieu R."/>
            <person name="Endo H."/>
            <person name="Kuwata A."/>
            <person name="Ogata H."/>
        </authorList>
    </citation>
    <scope>NUCLEOTIDE SEQUENCE [LARGE SCALE GENOMIC DNA]</scope>
</reference>
<dbReference type="InterPro" id="IPR036691">
    <property type="entry name" value="Endo/exonu/phosph_ase_sf"/>
</dbReference>
<dbReference type="PANTHER" id="PTHR12121">
    <property type="entry name" value="CARBON CATABOLITE REPRESSOR PROTEIN 4"/>
    <property type="match status" value="1"/>
</dbReference>
<dbReference type="EMBL" id="BRYB01006508">
    <property type="protein sequence ID" value="GMI50574.1"/>
    <property type="molecule type" value="Genomic_DNA"/>
</dbReference>
<evidence type="ECO:0000313" key="3">
    <source>
        <dbReference type="Proteomes" id="UP001165060"/>
    </source>
</evidence>
<dbReference type="Gene3D" id="3.60.10.10">
    <property type="entry name" value="Endonuclease/exonuclease/phosphatase"/>
    <property type="match status" value="1"/>
</dbReference>
<gene>
    <name evidence="2" type="ORF">TeGR_g14126</name>
</gene>
<sequence>MPPTIFPPTQSSHLCLASSPKTFSILSYNILLPNSQDGWWIRKNYPPSTPSASREWPHRSALLQAKVRTENPDIVCFQEASEVSHETDHAWLSAAGYDYAVHKKGRMRNMTWWRRSELELDTTEAFCKDRTLITPLKIKGEGGGVVWIVNCHLTAGTRAADRRLRQLHDALETVRKKGRGAGGGDHIVVCGDFNAEADVESAAGKFLLEGEVDAGFMDGGAMVTSKTKRCFCGPMRNAYADAYSPAPPPPTLVGPRLVSRLIREGGGKGATPPSAITPTQGLIEASRAIFFSYADSEDNSRMSRRAVETFLRDINGVATRGSESRKANEILHGKEAEGGGAEGDVMFSQADMLAVWIGELEQGKYWGVAHDIHALSAGFGFPERLKEWDVVPAWYADGEERGSEDELFLGLYDHVFHTGGLRCVGMSDHRALKAVFRMGDD</sequence>
<dbReference type="Pfam" id="PF03372">
    <property type="entry name" value="Exo_endo_phos"/>
    <property type="match status" value="1"/>
</dbReference>
<keyword evidence="3" id="KW-1185">Reference proteome</keyword>
<accession>A0ABQ6N9X8</accession>
<protein>
    <recommendedName>
        <fullName evidence="1">Endonuclease/exonuclease/phosphatase domain-containing protein</fullName>
    </recommendedName>
</protein>
<dbReference type="SUPFAM" id="SSF56219">
    <property type="entry name" value="DNase I-like"/>
    <property type="match status" value="1"/>
</dbReference>
<dbReference type="Proteomes" id="UP001165060">
    <property type="component" value="Unassembled WGS sequence"/>
</dbReference>
<organism evidence="2 3">
    <name type="scientific">Tetraparma gracilis</name>
    <dbReference type="NCBI Taxonomy" id="2962635"/>
    <lineage>
        <taxon>Eukaryota</taxon>
        <taxon>Sar</taxon>
        <taxon>Stramenopiles</taxon>
        <taxon>Ochrophyta</taxon>
        <taxon>Bolidophyceae</taxon>
        <taxon>Parmales</taxon>
        <taxon>Triparmaceae</taxon>
        <taxon>Tetraparma</taxon>
    </lineage>
</organism>
<dbReference type="InterPro" id="IPR005135">
    <property type="entry name" value="Endo/exonuclease/phosphatase"/>
</dbReference>
<evidence type="ECO:0000259" key="1">
    <source>
        <dbReference type="Pfam" id="PF03372"/>
    </source>
</evidence>
<comment type="caution">
    <text evidence="2">The sequence shown here is derived from an EMBL/GenBank/DDBJ whole genome shotgun (WGS) entry which is preliminary data.</text>
</comment>